<comment type="caution">
    <text evidence="2">The sequence shown here is derived from an EMBL/GenBank/DDBJ whole genome shotgun (WGS) entry which is preliminary data.</text>
</comment>
<dbReference type="CDD" id="cd00180">
    <property type="entry name" value="PKc"/>
    <property type="match status" value="1"/>
</dbReference>
<dbReference type="PANTHER" id="PTHR44167:SF30">
    <property type="entry name" value="PHOSPHORYLASE KINASE"/>
    <property type="match status" value="1"/>
</dbReference>
<gene>
    <name evidence="2" type="ORF">CVT24_003112</name>
</gene>
<dbReference type="Gene3D" id="1.10.510.10">
    <property type="entry name" value="Transferase(Phosphotransferase) domain 1"/>
    <property type="match status" value="1"/>
</dbReference>
<dbReference type="Pfam" id="PF00069">
    <property type="entry name" value="Pkinase"/>
    <property type="match status" value="1"/>
</dbReference>
<dbReference type="PROSITE" id="PS50011">
    <property type="entry name" value="PROTEIN_KINASE_DOM"/>
    <property type="match status" value="1"/>
</dbReference>
<dbReference type="Proteomes" id="UP000284842">
    <property type="component" value="Unassembled WGS sequence"/>
</dbReference>
<protein>
    <recommendedName>
        <fullName evidence="1">Protein kinase domain-containing protein</fullName>
    </recommendedName>
</protein>
<dbReference type="PANTHER" id="PTHR44167">
    <property type="entry name" value="OVARIAN-SPECIFIC SERINE/THREONINE-PROTEIN KINASE LOK-RELATED"/>
    <property type="match status" value="1"/>
</dbReference>
<dbReference type="EMBL" id="NHTK01000329">
    <property type="protein sequence ID" value="PPR07836.1"/>
    <property type="molecule type" value="Genomic_DNA"/>
</dbReference>
<dbReference type="STRING" id="181874.A0A409YXT9"/>
<dbReference type="GO" id="GO:0005524">
    <property type="term" value="F:ATP binding"/>
    <property type="evidence" value="ECO:0007669"/>
    <property type="project" value="InterPro"/>
</dbReference>
<organism evidence="2 3">
    <name type="scientific">Panaeolus cyanescens</name>
    <dbReference type="NCBI Taxonomy" id="181874"/>
    <lineage>
        <taxon>Eukaryota</taxon>
        <taxon>Fungi</taxon>
        <taxon>Dikarya</taxon>
        <taxon>Basidiomycota</taxon>
        <taxon>Agaricomycotina</taxon>
        <taxon>Agaricomycetes</taxon>
        <taxon>Agaricomycetidae</taxon>
        <taxon>Agaricales</taxon>
        <taxon>Agaricineae</taxon>
        <taxon>Galeropsidaceae</taxon>
        <taxon>Panaeolus</taxon>
    </lineage>
</organism>
<dbReference type="InParanoid" id="A0A409YXT9"/>
<proteinExistence type="predicted"/>
<dbReference type="GO" id="GO:0004674">
    <property type="term" value="F:protein serine/threonine kinase activity"/>
    <property type="evidence" value="ECO:0007669"/>
    <property type="project" value="TreeGrafter"/>
</dbReference>
<feature type="domain" description="Protein kinase" evidence="1">
    <location>
        <begin position="266"/>
        <end position="567"/>
    </location>
</feature>
<dbReference type="InterPro" id="IPR008271">
    <property type="entry name" value="Ser/Thr_kinase_AS"/>
</dbReference>
<dbReference type="InterPro" id="IPR000719">
    <property type="entry name" value="Prot_kinase_dom"/>
</dbReference>
<dbReference type="InterPro" id="IPR011009">
    <property type="entry name" value="Kinase-like_dom_sf"/>
</dbReference>
<dbReference type="AlphaFoldDB" id="A0A409YXT9"/>
<evidence type="ECO:0000313" key="3">
    <source>
        <dbReference type="Proteomes" id="UP000284842"/>
    </source>
</evidence>
<accession>A0A409YXT9</accession>
<evidence type="ECO:0000259" key="1">
    <source>
        <dbReference type="PROSITE" id="PS50011"/>
    </source>
</evidence>
<reference evidence="2 3" key="1">
    <citation type="journal article" date="2018" name="Evol. Lett.">
        <title>Horizontal gene cluster transfer increased hallucinogenic mushroom diversity.</title>
        <authorList>
            <person name="Reynolds H.T."/>
            <person name="Vijayakumar V."/>
            <person name="Gluck-Thaler E."/>
            <person name="Korotkin H.B."/>
            <person name="Matheny P.B."/>
            <person name="Slot J.C."/>
        </authorList>
    </citation>
    <scope>NUCLEOTIDE SEQUENCE [LARGE SCALE GENOMIC DNA]</scope>
    <source>
        <strain evidence="2 3">2629</strain>
    </source>
</reference>
<keyword evidence="3" id="KW-1185">Reference proteome</keyword>
<dbReference type="GO" id="GO:0005634">
    <property type="term" value="C:nucleus"/>
    <property type="evidence" value="ECO:0007669"/>
    <property type="project" value="TreeGrafter"/>
</dbReference>
<dbReference type="OrthoDB" id="10252171at2759"/>
<dbReference type="SUPFAM" id="SSF56112">
    <property type="entry name" value="Protein kinase-like (PK-like)"/>
    <property type="match status" value="1"/>
</dbReference>
<dbReference type="SMART" id="SM00220">
    <property type="entry name" value="S_TKc"/>
    <property type="match status" value="1"/>
</dbReference>
<dbReference type="PROSITE" id="PS00108">
    <property type="entry name" value="PROTEIN_KINASE_ST"/>
    <property type="match status" value="1"/>
</dbReference>
<dbReference type="GO" id="GO:0044773">
    <property type="term" value="P:mitotic DNA damage checkpoint signaling"/>
    <property type="evidence" value="ECO:0007669"/>
    <property type="project" value="TreeGrafter"/>
</dbReference>
<evidence type="ECO:0000313" key="2">
    <source>
        <dbReference type="EMBL" id="PPR07836.1"/>
    </source>
</evidence>
<name>A0A409YXT9_9AGAR</name>
<sequence>MSYFTSFDDAMDSQILMTTSPQATFEDFAIYDGAPQVNADGWYEKRHSVTSISSLEVHPSPLSRIVDLLECENNSNWNFDDSDYTTDFGYDDEFDDDTPDLSPAFSHGRPLPFEESTPVVLKCYADYTQDFELEADPFALQVDLDEPLAHDEHHGDLWDANHNIQLPSLRDVIAGINSYHAQEYDSLQLPPLRSFTADPITPAAPLLCTVCSHISPQISPSDLILRRYAPIIPHTSLHHSTADLYDIPSFDSASAHDAYSLPSLQVAWHQTVHASLDGLVLIVKCQVYSGPSSSNKVYAAKAFRDPYRGVLPLVPSSNGLNTMELELIAYRRVAEAQDVLKNPPGLKFVMDLQEVFTDECYLFMVMPEMPMDLRTYLSRYRPPPVEERRRILAQITLGLATLHSIGIVHRDLKPENIMLDESWNVKIMDFGQSLTTQTLRPFSDNESIASGQVGTWPYYPPSRSRDPETEDVSMLELSYGIGVDYWALGVMVLEIENGNYDVFLPLDEPEEYWHWIAINTAKDLCEIERFMRLYKLSFPARDLVCGLMQPDPRKRFGIKELLVHQYFMRSEVRSYMNENPAGCRLTLTSIKTAAPSPYNIPCGP</sequence>